<evidence type="ECO:0000256" key="5">
    <source>
        <dbReference type="SAM" id="Phobius"/>
    </source>
</evidence>
<feature type="transmembrane region" description="Helical" evidence="5">
    <location>
        <begin position="170"/>
        <end position="186"/>
    </location>
</feature>
<evidence type="ECO:0000259" key="6">
    <source>
        <dbReference type="Pfam" id="PF05154"/>
    </source>
</evidence>
<gene>
    <name evidence="7" type="ORF">CAMP_LOCUS351</name>
</gene>
<accession>A0A9P1I163</accession>
<feature type="transmembrane region" description="Helical" evidence="5">
    <location>
        <begin position="147"/>
        <end position="164"/>
    </location>
</feature>
<dbReference type="AlphaFoldDB" id="A0A9P1I163"/>
<comment type="caution">
    <text evidence="7">The sequence shown here is derived from an EMBL/GenBank/DDBJ whole genome shotgun (WGS) entry which is preliminary data.</text>
</comment>
<evidence type="ECO:0000313" key="7">
    <source>
        <dbReference type="EMBL" id="CAI5437714.1"/>
    </source>
</evidence>
<feature type="transmembrane region" description="Helical" evidence="5">
    <location>
        <begin position="118"/>
        <end position="135"/>
    </location>
</feature>
<reference evidence="7" key="1">
    <citation type="submission" date="2022-11" db="EMBL/GenBank/DDBJ databases">
        <authorList>
            <person name="Kikuchi T."/>
        </authorList>
    </citation>
    <scope>NUCLEOTIDE SEQUENCE</scope>
    <source>
        <strain evidence="7">PS1010</strain>
    </source>
</reference>
<comment type="subcellular location">
    <subcellularLocation>
        <location evidence="1">Membrane</location>
        <topology evidence="1">Multi-pass membrane protein</topology>
    </subcellularLocation>
</comment>
<organism evidence="7 8">
    <name type="scientific">Caenorhabditis angaria</name>
    <dbReference type="NCBI Taxonomy" id="860376"/>
    <lineage>
        <taxon>Eukaryota</taxon>
        <taxon>Metazoa</taxon>
        <taxon>Ecdysozoa</taxon>
        <taxon>Nematoda</taxon>
        <taxon>Chromadorea</taxon>
        <taxon>Rhabditida</taxon>
        <taxon>Rhabditina</taxon>
        <taxon>Rhabditomorpha</taxon>
        <taxon>Rhabditoidea</taxon>
        <taxon>Rhabditidae</taxon>
        <taxon>Peloderinae</taxon>
        <taxon>Caenorhabditis</taxon>
    </lineage>
</organism>
<dbReference type="Proteomes" id="UP001152747">
    <property type="component" value="Unassembled WGS sequence"/>
</dbReference>
<keyword evidence="4 5" id="KW-0472">Membrane</keyword>
<dbReference type="GO" id="GO:0016020">
    <property type="term" value="C:membrane"/>
    <property type="evidence" value="ECO:0007669"/>
    <property type="project" value="UniProtKB-SubCell"/>
</dbReference>
<evidence type="ECO:0000256" key="1">
    <source>
        <dbReference type="ARBA" id="ARBA00004141"/>
    </source>
</evidence>
<feature type="transmembrane region" description="Helical" evidence="5">
    <location>
        <begin position="7"/>
        <end position="26"/>
    </location>
</feature>
<dbReference type="PANTHER" id="PTHR44733:SF1">
    <property type="entry name" value="DNAJ HOMOLOG SUBFAMILY C MEMBER 22"/>
    <property type="match status" value="1"/>
</dbReference>
<keyword evidence="2 5" id="KW-0812">Transmembrane</keyword>
<keyword evidence="3 5" id="KW-1133">Transmembrane helix</keyword>
<dbReference type="PANTHER" id="PTHR44733">
    <property type="entry name" value="DNAJ HOMOLOG SUBFAMILY C MEMBER 22"/>
    <property type="match status" value="1"/>
</dbReference>
<name>A0A9P1I163_9PELO</name>
<keyword evidence="8" id="KW-1185">Reference proteome</keyword>
<sequence>MEEVQPWKARLLLIAGGIFGIHRLYIRQFPEAFVFFSTAGVFLLGCLYDSFVFRFDVEAYNLQCLENEEKDYRKPRQKTLINYSLTRFLYSVLYGTWIGILAWLACSVTFGWSDINHVPFIFVLAVGVSAGVYIIGQCGGQSRELSYIWISAFSAIFILIRLAQCQVFKALFFTSIISTVIANRSVKIRKRALTWKHFLFWVSLFLMLVCVIVLGCSRKIMDKQITATRPGNFRETSSIGSLLRDRFFDPKKVHEFFKTSPIIEYNKSNNEKMRTKNEKVKKENGLWDRIWSGEMFDDFTGAAHLTKIDWIELFTVFIVDILRAETKVVENPKSPIEPLQWAAWRNYLIHKFSLKPLVNDEKIKSSCKSWSQQNPTIKKERESKDFAAKATRKACKVFNDL</sequence>
<feature type="domain" description="TM2" evidence="6">
    <location>
        <begin position="5"/>
        <end position="51"/>
    </location>
</feature>
<feature type="transmembrane region" description="Helical" evidence="5">
    <location>
        <begin position="198"/>
        <end position="215"/>
    </location>
</feature>
<evidence type="ECO:0000256" key="2">
    <source>
        <dbReference type="ARBA" id="ARBA00022692"/>
    </source>
</evidence>
<dbReference type="InterPro" id="IPR007829">
    <property type="entry name" value="TM2"/>
</dbReference>
<dbReference type="OrthoDB" id="10262359at2759"/>
<protein>
    <recommendedName>
        <fullName evidence="6">TM2 domain-containing protein</fullName>
    </recommendedName>
</protein>
<dbReference type="Pfam" id="PF05154">
    <property type="entry name" value="TM2"/>
    <property type="match status" value="1"/>
</dbReference>
<evidence type="ECO:0000256" key="3">
    <source>
        <dbReference type="ARBA" id="ARBA00022989"/>
    </source>
</evidence>
<dbReference type="EMBL" id="CANHGI010000001">
    <property type="protein sequence ID" value="CAI5437714.1"/>
    <property type="molecule type" value="Genomic_DNA"/>
</dbReference>
<feature type="transmembrane region" description="Helical" evidence="5">
    <location>
        <begin position="88"/>
        <end position="112"/>
    </location>
</feature>
<feature type="transmembrane region" description="Helical" evidence="5">
    <location>
        <begin position="32"/>
        <end position="53"/>
    </location>
</feature>
<evidence type="ECO:0000256" key="4">
    <source>
        <dbReference type="ARBA" id="ARBA00023136"/>
    </source>
</evidence>
<proteinExistence type="predicted"/>
<evidence type="ECO:0000313" key="8">
    <source>
        <dbReference type="Proteomes" id="UP001152747"/>
    </source>
</evidence>